<dbReference type="InterPro" id="IPR036249">
    <property type="entry name" value="Thioredoxin-like_sf"/>
</dbReference>
<evidence type="ECO:0000256" key="1">
    <source>
        <dbReference type="ARBA" id="ARBA00000085"/>
    </source>
</evidence>
<dbReference type="SUPFAM" id="SSF52833">
    <property type="entry name" value="Thioredoxin-like"/>
    <property type="match status" value="1"/>
</dbReference>
<keyword evidence="2 9" id="KW-0597">Phosphoprotein</keyword>
<dbReference type="AlphaFoldDB" id="A0A2W4UEK6"/>
<dbReference type="InterPro" id="IPR011649">
    <property type="entry name" value="KaiB_domain"/>
</dbReference>
<keyword evidence="8 9" id="KW-0090">Biological rhythms</keyword>
<dbReference type="GO" id="GO:0000155">
    <property type="term" value="F:phosphorelay sensor kinase activity"/>
    <property type="evidence" value="ECO:0007669"/>
    <property type="project" value="InterPro"/>
</dbReference>
<gene>
    <name evidence="9" type="primary">sasA</name>
    <name evidence="11" type="ORF">DCF25_10625</name>
</gene>
<keyword evidence="7 9" id="KW-0902">Two-component regulatory system</keyword>
<comment type="function">
    <text evidence="9">Member of the two-component regulatory system SasA/RpaA involved in genome-wide circadian gene expression. One of several clock output pathways. Participates in the Kai clock protein complex, the main circadian regulator in cyanobacteria, via its interaction with KaiC. KaiC enhances the autophosphorylation activity of SasA, which then transfers its phosphate group to RpaA to activate it. In addition to its output function, recruits fold-shifted KaiB (KaiB(fs)) to KaiC to cooperatively form the KaiB(6):KaiC(6) complex (independent of SasA kinase activity). Required for robustness of the circadian rhythm of gene expression and is involved in clock output, also required for adaptation to light/dark cycles.</text>
</comment>
<sequence length="403" mass="44887">MQAHTPVSTVLTQIGESFKLLLFIDKRPISTEQIKLVRQQIKALPESEGISFDIVDVSNQPYWVEHFKLVATPALIKVSADAHQVLTGSDIASQVAHWWPRWIKEKESQIAQENSASLNFKEGVNQLDDGGKTSTLAVNAVAQSTEILRLADEIFKLKQDQESLLAQVAFKDRIIAMMAHDLRNPLTAASIAIETLELAYEPETVQSKKITPKLTAHLVKMAKAQICTINSMITEILQAAKGSGAEIQVSPQSLDVRSLCHTVMDSFQSKLEQKKQTIDIDIPRDLPAVYADPDQVQRVLTNLIDNAIKYTPANGQIAIIALHRTTEEVQISIRDTGPGIPKDKQKSIFEESFRLKRDQLEDGYGLGLALCQQIVRAHYGQIWVDSKRGEGSCFHFTLPVYRG</sequence>
<evidence type="ECO:0000259" key="10">
    <source>
        <dbReference type="PROSITE" id="PS50109"/>
    </source>
</evidence>
<dbReference type="PANTHER" id="PTHR43711">
    <property type="entry name" value="TWO-COMPONENT HISTIDINE KINASE"/>
    <property type="match status" value="1"/>
</dbReference>
<evidence type="ECO:0000313" key="12">
    <source>
        <dbReference type="Proteomes" id="UP000249354"/>
    </source>
</evidence>
<dbReference type="Pfam" id="PF07689">
    <property type="entry name" value="KaiB"/>
    <property type="match status" value="1"/>
</dbReference>
<dbReference type="Proteomes" id="UP000249354">
    <property type="component" value="Unassembled WGS sequence"/>
</dbReference>
<evidence type="ECO:0000256" key="5">
    <source>
        <dbReference type="ARBA" id="ARBA00022777"/>
    </source>
</evidence>
<dbReference type="GO" id="GO:0005524">
    <property type="term" value="F:ATP binding"/>
    <property type="evidence" value="ECO:0007669"/>
    <property type="project" value="UniProtKB-KW"/>
</dbReference>
<evidence type="ECO:0000256" key="6">
    <source>
        <dbReference type="ARBA" id="ARBA00022840"/>
    </source>
</evidence>
<evidence type="ECO:0000256" key="2">
    <source>
        <dbReference type="ARBA" id="ARBA00022553"/>
    </source>
</evidence>
<keyword evidence="4 9" id="KW-0547">Nucleotide-binding</keyword>
<accession>A0A2W4UEK6</accession>
<keyword evidence="6 9" id="KW-0067">ATP-binding</keyword>
<dbReference type="InterPro" id="IPR050736">
    <property type="entry name" value="Sensor_HK_Regulatory"/>
</dbReference>
<evidence type="ECO:0000256" key="4">
    <source>
        <dbReference type="ARBA" id="ARBA00022741"/>
    </source>
</evidence>
<dbReference type="InterPro" id="IPR004358">
    <property type="entry name" value="Sig_transdc_His_kin-like_C"/>
</dbReference>
<dbReference type="SMART" id="SM00388">
    <property type="entry name" value="HisKA"/>
    <property type="match status" value="1"/>
</dbReference>
<dbReference type="EC" id="2.7.13.3" evidence="9"/>
<dbReference type="GO" id="GO:0007623">
    <property type="term" value="P:circadian rhythm"/>
    <property type="evidence" value="ECO:0007669"/>
    <property type="project" value="UniProtKB-UniRule"/>
</dbReference>
<protein>
    <recommendedName>
        <fullName evidence="9">Adaptive-response sensory-kinase SasA</fullName>
        <ecNumber evidence="9">2.7.13.3</ecNumber>
    </recommendedName>
    <alternativeName>
        <fullName evidence="9">Sensor histidine kinase SasA</fullName>
    </alternativeName>
</protein>
<dbReference type="Gene3D" id="3.30.565.10">
    <property type="entry name" value="Histidine kinase-like ATPase, C-terminal domain"/>
    <property type="match status" value="1"/>
</dbReference>
<dbReference type="Gene3D" id="3.40.30.10">
    <property type="entry name" value="Glutaredoxin"/>
    <property type="match status" value="1"/>
</dbReference>
<keyword evidence="3 9" id="KW-0808">Transferase</keyword>
<dbReference type="Gene3D" id="1.10.287.130">
    <property type="match status" value="1"/>
</dbReference>
<dbReference type="SUPFAM" id="SSF55874">
    <property type="entry name" value="ATPase domain of HSP90 chaperone/DNA topoisomerase II/histidine kinase"/>
    <property type="match status" value="1"/>
</dbReference>
<comment type="caution">
    <text evidence="11">The sequence shown here is derived from an EMBL/GenBank/DDBJ whole genome shotgun (WGS) entry which is preliminary data.</text>
</comment>
<dbReference type="InterPro" id="IPR036097">
    <property type="entry name" value="HisK_dim/P_sf"/>
</dbReference>
<evidence type="ECO:0000256" key="3">
    <source>
        <dbReference type="ARBA" id="ARBA00022679"/>
    </source>
</evidence>
<reference evidence="12" key="1">
    <citation type="submission" date="2018-04" db="EMBL/GenBank/DDBJ databases">
        <authorList>
            <person name="Cornet L."/>
        </authorList>
    </citation>
    <scope>NUCLEOTIDE SEQUENCE [LARGE SCALE GENOMIC DNA]</scope>
</reference>
<dbReference type="FunFam" id="3.30.565.10:FF:000006">
    <property type="entry name" value="Sensor histidine kinase WalK"/>
    <property type="match status" value="1"/>
</dbReference>
<name>A0A2W4UEK6_9CYAN</name>
<feature type="domain" description="Histidine kinase" evidence="10">
    <location>
        <begin position="177"/>
        <end position="402"/>
    </location>
</feature>
<evidence type="ECO:0000256" key="8">
    <source>
        <dbReference type="ARBA" id="ARBA00023108"/>
    </source>
</evidence>
<dbReference type="SMART" id="SM01248">
    <property type="entry name" value="KaiB"/>
    <property type="match status" value="1"/>
</dbReference>
<dbReference type="InterPro" id="IPR023527">
    <property type="entry name" value="Kinase_SasA"/>
</dbReference>
<dbReference type="SUPFAM" id="SSF47384">
    <property type="entry name" value="Homodimeric domain of signal transducing histidine kinase"/>
    <property type="match status" value="1"/>
</dbReference>
<dbReference type="InterPro" id="IPR005467">
    <property type="entry name" value="His_kinase_dom"/>
</dbReference>
<reference evidence="11 12" key="2">
    <citation type="submission" date="2018-06" db="EMBL/GenBank/DDBJ databases">
        <title>Metagenomic assembly of (sub)arctic Cyanobacteria and their associated microbiome from non-axenic cultures.</title>
        <authorList>
            <person name="Baurain D."/>
        </authorList>
    </citation>
    <scope>NUCLEOTIDE SEQUENCE [LARGE SCALE GENOMIC DNA]</scope>
    <source>
        <strain evidence="11">ULC129bin1</strain>
    </source>
</reference>
<comment type="domain">
    <text evidence="9">The N-terminus interacts with KaiC, while the C-terminal histidine kinase domain autophosphorylates and is probably responsible for self-oligomerization. The N-terminal domain stimulates the C-terminus to autophosphorylate.</text>
</comment>
<dbReference type="Pfam" id="PF02518">
    <property type="entry name" value="HATPase_c"/>
    <property type="match status" value="1"/>
</dbReference>
<dbReference type="PANTHER" id="PTHR43711:SF26">
    <property type="entry name" value="SENSOR HISTIDINE KINASE RCSC"/>
    <property type="match status" value="1"/>
</dbReference>
<dbReference type="CDD" id="cd00075">
    <property type="entry name" value="HATPase"/>
    <property type="match status" value="1"/>
</dbReference>
<organism evidence="11 12">
    <name type="scientific">Leptolyngbya foveolarum</name>
    <dbReference type="NCBI Taxonomy" id="47253"/>
    <lineage>
        <taxon>Bacteria</taxon>
        <taxon>Bacillati</taxon>
        <taxon>Cyanobacteriota</taxon>
        <taxon>Cyanophyceae</taxon>
        <taxon>Leptolyngbyales</taxon>
        <taxon>Leptolyngbyaceae</taxon>
        <taxon>Leptolyngbya group</taxon>
        <taxon>Leptolyngbya</taxon>
    </lineage>
</organism>
<proteinExistence type="inferred from homology"/>
<dbReference type="Pfam" id="PF00512">
    <property type="entry name" value="HisKA"/>
    <property type="match status" value="1"/>
</dbReference>
<evidence type="ECO:0000313" key="11">
    <source>
        <dbReference type="EMBL" id="PZO17797.1"/>
    </source>
</evidence>
<evidence type="ECO:0000256" key="9">
    <source>
        <dbReference type="HAMAP-Rule" id="MF_01837"/>
    </source>
</evidence>
<keyword evidence="5 9" id="KW-0418">Kinase</keyword>
<feature type="modified residue" description="Phosphohistidine; by autocatalysis" evidence="9">
    <location>
        <position position="180"/>
    </location>
</feature>
<evidence type="ECO:0000256" key="7">
    <source>
        <dbReference type="ARBA" id="ARBA00023012"/>
    </source>
</evidence>
<dbReference type="InterPro" id="IPR003661">
    <property type="entry name" value="HisK_dim/P_dom"/>
</dbReference>
<dbReference type="InterPro" id="IPR003594">
    <property type="entry name" value="HATPase_dom"/>
</dbReference>
<comment type="catalytic activity">
    <reaction evidence="1 9">
        <text>ATP + protein L-histidine = ADP + protein N-phospho-L-histidine.</text>
        <dbReference type="EC" id="2.7.13.3"/>
    </reaction>
</comment>
<dbReference type="PRINTS" id="PR00344">
    <property type="entry name" value="BCTRLSENSOR"/>
</dbReference>
<comment type="subunit">
    <text evidence="9">Homooligomerizes. Interacts with KaiC. Participates in the KaiABC clock complex, whose core is composed of a KaiC homohexamer, 6 KaiB and up to 6 KaiA dimers. SasA and KaiB(fs) compete to bind to KaiC.</text>
</comment>
<dbReference type="HAMAP" id="MF_01837">
    <property type="entry name" value="Kinase_SasA"/>
    <property type="match status" value="1"/>
</dbReference>
<dbReference type="CDD" id="cd00082">
    <property type="entry name" value="HisKA"/>
    <property type="match status" value="1"/>
</dbReference>
<dbReference type="InterPro" id="IPR036890">
    <property type="entry name" value="HATPase_C_sf"/>
</dbReference>
<dbReference type="SMART" id="SM00387">
    <property type="entry name" value="HATPase_c"/>
    <property type="match status" value="1"/>
</dbReference>
<dbReference type="NCBIfam" id="NF006800">
    <property type="entry name" value="PRK09303.1"/>
    <property type="match status" value="1"/>
</dbReference>
<dbReference type="PROSITE" id="PS50109">
    <property type="entry name" value="HIS_KIN"/>
    <property type="match status" value="1"/>
</dbReference>
<dbReference type="EMBL" id="QBMC01000063">
    <property type="protein sequence ID" value="PZO17797.1"/>
    <property type="molecule type" value="Genomic_DNA"/>
</dbReference>